<protein>
    <submittedName>
        <fullName evidence="1">Uncharacterized protein</fullName>
    </submittedName>
</protein>
<comment type="caution">
    <text evidence="1">The sequence shown here is derived from an EMBL/GenBank/DDBJ whole genome shotgun (WGS) entry which is preliminary data.</text>
</comment>
<accession>A0ABQ9WJ33</accession>
<gene>
    <name evidence="1" type="ORF">P7K49_002325</name>
</gene>
<name>A0ABQ9WJ33_SAGOE</name>
<proteinExistence type="predicted"/>
<sequence>MGTSPDQCYAGGWGHASRGPPCVTLCPLLPQPARTPTSLGGDSCPSSIELHAAYMGPLEGRRVRTHPTPHPGLISVWSQQSRWQNLGFWRRVAPIPRGPIEDVQSCVPILLHTDGTPGPWEDSKGHQLLLKALEGRTGQTHGRWRTHREAEMTCQSKTLLPSRKTVS</sequence>
<evidence type="ECO:0000313" key="2">
    <source>
        <dbReference type="Proteomes" id="UP001266305"/>
    </source>
</evidence>
<dbReference type="EMBL" id="JASSZA010000001">
    <property type="protein sequence ID" value="KAK2120939.1"/>
    <property type="molecule type" value="Genomic_DNA"/>
</dbReference>
<organism evidence="1 2">
    <name type="scientific">Saguinus oedipus</name>
    <name type="common">Cotton-top tamarin</name>
    <name type="synonym">Oedipomidas oedipus</name>
    <dbReference type="NCBI Taxonomy" id="9490"/>
    <lineage>
        <taxon>Eukaryota</taxon>
        <taxon>Metazoa</taxon>
        <taxon>Chordata</taxon>
        <taxon>Craniata</taxon>
        <taxon>Vertebrata</taxon>
        <taxon>Euteleostomi</taxon>
        <taxon>Mammalia</taxon>
        <taxon>Eutheria</taxon>
        <taxon>Euarchontoglires</taxon>
        <taxon>Primates</taxon>
        <taxon>Haplorrhini</taxon>
        <taxon>Platyrrhini</taxon>
        <taxon>Cebidae</taxon>
        <taxon>Callitrichinae</taxon>
        <taxon>Saguinus</taxon>
    </lineage>
</organism>
<reference evidence="1 2" key="1">
    <citation type="submission" date="2023-05" db="EMBL/GenBank/DDBJ databases">
        <title>B98-5 Cell Line De Novo Hybrid Assembly: An Optical Mapping Approach.</title>
        <authorList>
            <person name="Kananen K."/>
            <person name="Auerbach J.A."/>
            <person name="Kautto E."/>
            <person name="Blachly J.S."/>
        </authorList>
    </citation>
    <scope>NUCLEOTIDE SEQUENCE [LARGE SCALE GENOMIC DNA]</scope>
    <source>
        <strain evidence="1">B95-8</strain>
        <tissue evidence="1">Cell line</tissue>
    </source>
</reference>
<keyword evidence="2" id="KW-1185">Reference proteome</keyword>
<evidence type="ECO:0000313" key="1">
    <source>
        <dbReference type="EMBL" id="KAK2120939.1"/>
    </source>
</evidence>
<dbReference type="Proteomes" id="UP001266305">
    <property type="component" value="Unassembled WGS sequence"/>
</dbReference>